<dbReference type="InterPro" id="IPR036259">
    <property type="entry name" value="MFS_trans_sf"/>
</dbReference>
<dbReference type="GO" id="GO:0016020">
    <property type="term" value="C:membrane"/>
    <property type="evidence" value="ECO:0007669"/>
    <property type="project" value="UniProtKB-SubCell"/>
</dbReference>
<dbReference type="Proteomes" id="UP001292079">
    <property type="component" value="Unassembled WGS sequence"/>
</dbReference>
<evidence type="ECO:0000313" key="10">
    <source>
        <dbReference type="EMBL" id="KAK4469988.1"/>
    </source>
</evidence>
<keyword evidence="5 7" id="KW-1133">Transmembrane helix</keyword>
<feature type="transmembrane region" description="Helical" evidence="7">
    <location>
        <begin position="206"/>
        <end position="227"/>
    </location>
</feature>
<dbReference type="Gene3D" id="1.20.1250.20">
    <property type="entry name" value="MFS general substrate transporter like domains"/>
    <property type="match status" value="2"/>
</dbReference>
<keyword evidence="3 7" id="KW-0812">Transmembrane</keyword>
<comment type="caution">
    <text evidence="10">The sequence shown here is derived from an EMBL/GenBank/DDBJ whole genome shotgun (WGS) entry which is preliminary data.</text>
</comment>
<feature type="domain" description="Major facilitator superfamily (MFS) profile" evidence="9">
    <location>
        <begin position="13"/>
        <end position="500"/>
    </location>
</feature>
<dbReference type="Pfam" id="PF07690">
    <property type="entry name" value="MFS_1"/>
    <property type="match status" value="1"/>
</dbReference>
<reference evidence="10" key="1">
    <citation type="submission" date="2022-04" db="EMBL/GenBank/DDBJ databases">
        <authorList>
            <person name="Xu L."/>
            <person name="Lv Z."/>
        </authorList>
    </citation>
    <scope>NUCLEOTIDE SEQUENCE</scope>
    <source>
        <strain evidence="10">LV_2022a</strain>
    </source>
</reference>
<dbReference type="FunFam" id="1.20.1250.20:FF:000003">
    <property type="entry name" value="Solute carrier family 17 member 3"/>
    <property type="match status" value="1"/>
</dbReference>
<sequence length="553" mass="62004">MKCLSERVVLSLVLCLGTINMLAQRVNLSIAILCMTNHSNINENDSINDKYTMNTNSASSSCSIQSSNKTETMIDGPFVWDRSSRGILLGIIFWGYFLGQIPAGILIQKFSVRSVLLISLILMSTSTILVPLVATKSLYLFYAVRVLTGLTSASWFPGFYQLWAAWAPPNERGLLIGFAYAGLHIGSAISMPITGALCQTSLGWSLVFYSYGAFSFIYCIIWFIFVYDEPKKHPRISVKEKTYLESSCSIIKSNKKGKIPIKSILTSLPVWAFVFVNIGIDWNLYTFLTSVPTYMREVLHFDFHRNALLSSIPYIGMWIGQLLFGWISDIFLSRRILTLSAVRKLMNSIGMFGPAVLMILITLFDCHYKYVVVVLLTFGLFLSSGVFSGGMLSPIEITPKYSGFLFSASNSAGALTGFLTPVVANALTPDIPKFSCYLYMIIYSIDGNIIIQIKVFVASFFSFPTSSRKTFEQWRYVFYLGAVIFLIAGLFFLIFSSFTVQSWAIEVIDTSSDNDHSFIDKTVNNTIHSTDRIDIKNHYKHCDQIQPNEVSVI</sequence>
<reference evidence="10" key="2">
    <citation type="journal article" date="2023" name="Infect Dis Poverty">
        <title>Chromosome-scale genome of the human blood fluke Schistosoma mekongi and its implications for public health.</title>
        <authorList>
            <person name="Zhou M."/>
            <person name="Xu L."/>
            <person name="Xu D."/>
            <person name="Chen W."/>
            <person name="Khan J."/>
            <person name="Hu Y."/>
            <person name="Huang H."/>
            <person name="Wei H."/>
            <person name="Zhang Y."/>
            <person name="Chusongsang P."/>
            <person name="Tanasarnprasert K."/>
            <person name="Hu X."/>
            <person name="Limpanont Y."/>
            <person name="Lv Z."/>
        </authorList>
    </citation>
    <scope>NUCLEOTIDE SEQUENCE</scope>
    <source>
        <strain evidence="10">LV_2022a</strain>
    </source>
</reference>
<feature type="transmembrane region" description="Helical" evidence="7">
    <location>
        <begin position="308"/>
        <end position="333"/>
    </location>
</feature>
<feature type="transmembrane region" description="Helical" evidence="7">
    <location>
        <begin position="476"/>
        <end position="495"/>
    </location>
</feature>
<dbReference type="FunFam" id="1.20.1250.20:FF:000423">
    <property type="entry name" value="Putative inorganic phosphate cotransporter-like Protein"/>
    <property type="match status" value="1"/>
</dbReference>
<organism evidence="10 11">
    <name type="scientific">Schistosoma mekongi</name>
    <name type="common">Parasitic worm</name>
    <dbReference type="NCBI Taxonomy" id="38744"/>
    <lineage>
        <taxon>Eukaryota</taxon>
        <taxon>Metazoa</taxon>
        <taxon>Spiralia</taxon>
        <taxon>Lophotrochozoa</taxon>
        <taxon>Platyhelminthes</taxon>
        <taxon>Trematoda</taxon>
        <taxon>Digenea</taxon>
        <taxon>Strigeidida</taxon>
        <taxon>Schistosomatoidea</taxon>
        <taxon>Schistosomatidae</taxon>
        <taxon>Schistosoma</taxon>
    </lineage>
</organism>
<keyword evidence="11" id="KW-1185">Reference proteome</keyword>
<dbReference type="InterPro" id="IPR050382">
    <property type="entry name" value="MFS_Na/Anion_cotransporter"/>
</dbReference>
<dbReference type="GO" id="GO:0015293">
    <property type="term" value="F:symporter activity"/>
    <property type="evidence" value="ECO:0007669"/>
    <property type="project" value="UniProtKB-KW"/>
</dbReference>
<feature type="transmembrane region" description="Helical" evidence="7">
    <location>
        <begin position="140"/>
        <end position="162"/>
    </location>
</feature>
<dbReference type="GO" id="GO:0006820">
    <property type="term" value="P:monoatomic anion transport"/>
    <property type="evidence" value="ECO:0007669"/>
    <property type="project" value="TreeGrafter"/>
</dbReference>
<feature type="signal peptide" evidence="8">
    <location>
        <begin position="1"/>
        <end position="23"/>
    </location>
</feature>
<evidence type="ECO:0000259" key="9">
    <source>
        <dbReference type="PROSITE" id="PS50850"/>
    </source>
</evidence>
<dbReference type="EMBL" id="JALJAT010000005">
    <property type="protein sequence ID" value="KAK4469988.1"/>
    <property type="molecule type" value="Genomic_DNA"/>
</dbReference>
<keyword evidence="8" id="KW-0732">Signal</keyword>
<protein>
    <recommendedName>
        <fullName evidence="9">Major facilitator superfamily (MFS) profile domain-containing protein</fullName>
    </recommendedName>
</protein>
<dbReference type="InterPro" id="IPR020846">
    <property type="entry name" value="MFS_dom"/>
</dbReference>
<evidence type="ECO:0000256" key="3">
    <source>
        <dbReference type="ARBA" id="ARBA00022692"/>
    </source>
</evidence>
<feature type="transmembrane region" description="Helical" evidence="7">
    <location>
        <begin position="404"/>
        <end position="428"/>
    </location>
</feature>
<evidence type="ECO:0000256" key="4">
    <source>
        <dbReference type="ARBA" id="ARBA00022847"/>
    </source>
</evidence>
<feature type="transmembrane region" description="Helical" evidence="7">
    <location>
        <begin position="440"/>
        <end position="464"/>
    </location>
</feature>
<keyword evidence="6 7" id="KW-0472">Membrane</keyword>
<proteinExistence type="predicted"/>
<dbReference type="AlphaFoldDB" id="A0AAE2D3C9"/>
<evidence type="ECO:0000256" key="5">
    <source>
        <dbReference type="ARBA" id="ARBA00022989"/>
    </source>
</evidence>
<feature type="transmembrane region" description="Helical" evidence="7">
    <location>
        <begin position="114"/>
        <end position="134"/>
    </location>
</feature>
<keyword evidence="4" id="KW-0769">Symport</keyword>
<feature type="transmembrane region" description="Helical" evidence="7">
    <location>
        <begin position="264"/>
        <end position="288"/>
    </location>
</feature>
<evidence type="ECO:0000256" key="2">
    <source>
        <dbReference type="ARBA" id="ARBA00022448"/>
    </source>
</evidence>
<dbReference type="InterPro" id="IPR011701">
    <property type="entry name" value="MFS"/>
</dbReference>
<evidence type="ECO:0000313" key="11">
    <source>
        <dbReference type="Proteomes" id="UP001292079"/>
    </source>
</evidence>
<evidence type="ECO:0000256" key="8">
    <source>
        <dbReference type="SAM" id="SignalP"/>
    </source>
</evidence>
<feature type="transmembrane region" description="Helical" evidence="7">
    <location>
        <begin position="370"/>
        <end position="392"/>
    </location>
</feature>
<evidence type="ECO:0000256" key="6">
    <source>
        <dbReference type="ARBA" id="ARBA00023136"/>
    </source>
</evidence>
<feature type="chain" id="PRO_5042021105" description="Major facilitator superfamily (MFS) profile domain-containing protein" evidence="8">
    <location>
        <begin position="24"/>
        <end position="553"/>
    </location>
</feature>
<comment type="subcellular location">
    <subcellularLocation>
        <location evidence="1">Membrane</location>
        <topology evidence="1">Multi-pass membrane protein</topology>
    </subcellularLocation>
</comment>
<feature type="transmembrane region" description="Helical" evidence="7">
    <location>
        <begin position="87"/>
        <end position="107"/>
    </location>
</feature>
<dbReference type="SUPFAM" id="SSF103473">
    <property type="entry name" value="MFS general substrate transporter"/>
    <property type="match status" value="1"/>
</dbReference>
<feature type="transmembrane region" description="Helical" evidence="7">
    <location>
        <begin position="174"/>
        <end position="194"/>
    </location>
</feature>
<dbReference type="PANTHER" id="PTHR11662:SF399">
    <property type="entry name" value="FI19708P1-RELATED"/>
    <property type="match status" value="1"/>
</dbReference>
<name>A0AAE2D3C9_SCHME</name>
<evidence type="ECO:0000256" key="7">
    <source>
        <dbReference type="SAM" id="Phobius"/>
    </source>
</evidence>
<gene>
    <name evidence="10" type="ORF">MN116_007484</name>
</gene>
<dbReference type="PROSITE" id="PS50850">
    <property type="entry name" value="MFS"/>
    <property type="match status" value="1"/>
</dbReference>
<keyword evidence="2" id="KW-0813">Transport</keyword>
<accession>A0AAE2D3C9</accession>
<feature type="transmembrane region" description="Helical" evidence="7">
    <location>
        <begin position="345"/>
        <end position="364"/>
    </location>
</feature>
<dbReference type="PANTHER" id="PTHR11662">
    <property type="entry name" value="SOLUTE CARRIER FAMILY 17"/>
    <property type="match status" value="1"/>
</dbReference>
<evidence type="ECO:0000256" key="1">
    <source>
        <dbReference type="ARBA" id="ARBA00004141"/>
    </source>
</evidence>